<evidence type="ECO:0000256" key="1">
    <source>
        <dbReference type="ARBA" id="ARBA00023002"/>
    </source>
</evidence>
<dbReference type="RefSeq" id="WP_203780420.1">
    <property type="nucleotide sequence ID" value="NZ_BOMV01000009.1"/>
</dbReference>
<reference evidence="4" key="1">
    <citation type="submission" date="2021-01" db="EMBL/GenBank/DDBJ databases">
        <title>Whole genome shotgun sequence of Actinoplanes rishiriensis NBRC 108556.</title>
        <authorList>
            <person name="Komaki H."/>
            <person name="Tamura T."/>
        </authorList>
    </citation>
    <scope>NUCLEOTIDE SEQUENCE</scope>
    <source>
        <strain evidence="4">NBRC 108556</strain>
    </source>
</reference>
<accession>A0A919JSR1</accession>
<dbReference type="InterPro" id="IPR050631">
    <property type="entry name" value="PheA/TfdB_FAD_monoxygenase"/>
</dbReference>
<sequence length="412" mass="45359">MRITCVGGGPAGLYFAVLAKLADPGHEVTVLERNPAGVTYGWGVVFWDDLLDDLFRHDPVSARRISDAAYRWDEYEVRAAGKPVTHLAGYGFSLGRHRLLSLLAERAVELGVDVRYSLSSSAEADISDADLVVACDGAGSRIRERDAAHFGAEVETGRNKYIWLGTPHVFRTFTFGFERTTAGWIWFHAYPFADGASTFIVECTPETWTGLGLDRLDGPAGADLLGRIFAGHLGGHPLVDQRAGGGWLNFRRVTNRRWDSGNVALMGDAAHTTHFAIGSGTKLAMQDAMALADAIAGGGDLAAALERYEHRRKAALAPLQKAARASSEWFERMPEYADLPAKRFSYALSNRRGEYPLWRYLLHVTTQRRVPRTALRWALSLRRWSRARRRPSLGGAFRGGAQHFGGPAHVGR</sequence>
<keyword evidence="1" id="KW-0560">Oxidoreductase</keyword>
<dbReference type="InterPro" id="IPR036188">
    <property type="entry name" value="FAD/NAD-bd_sf"/>
</dbReference>
<proteinExistence type="predicted"/>
<name>A0A919JSR1_9ACTN</name>
<dbReference type="EMBL" id="BOMV01000009">
    <property type="protein sequence ID" value="GIE94093.1"/>
    <property type="molecule type" value="Genomic_DNA"/>
</dbReference>
<organism evidence="4 5">
    <name type="scientific">Paractinoplanes rishiriensis</name>
    <dbReference type="NCBI Taxonomy" id="1050105"/>
    <lineage>
        <taxon>Bacteria</taxon>
        <taxon>Bacillati</taxon>
        <taxon>Actinomycetota</taxon>
        <taxon>Actinomycetes</taxon>
        <taxon>Micromonosporales</taxon>
        <taxon>Micromonosporaceae</taxon>
        <taxon>Paractinoplanes</taxon>
    </lineage>
</organism>
<evidence type="ECO:0000256" key="2">
    <source>
        <dbReference type="ARBA" id="ARBA00023027"/>
    </source>
</evidence>
<dbReference type="PANTHER" id="PTHR43476:SF4">
    <property type="entry name" value="BLR0106 PROTEIN"/>
    <property type="match status" value="1"/>
</dbReference>
<dbReference type="Gene3D" id="3.30.9.20">
    <property type="match status" value="1"/>
</dbReference>
<dbReference type="Pfam" id="PF05834">
    <property type="entry name" value="Lycopene_cycl"/>
    <property type="match status" value="1"/>
</dbReference>
<dbReference type="PRINTS" id="PR00420">
    <property type="entry name" value="RNGMNOXGNASE"/>
</dbReference>
<dbReference type="PANTHER" id="PTHR43476">
    <property type="entry name" value="3-(3-HYDROXY-PHENYL)PROPIONATE/3-HYDROXYCINNAMIC ACID HYDROXYLASE"/>
    <property type="match status" value="1"/>
</dbReference>
<dbReference type="AlphaFoldDB" id="A0A919JSR1"/>
<protein>
    <submittedName>
        <fullName evidence="4">FAD-binding monooxygenase</fullName>
    </submittedName>
</protein>
<dbReference type="Pfam" id="PF01494">
    <property type="entry name" value="FAD_binding_3"/>
    <property type="match status" value="1"/>
</dbReference>
<keyword evidence="5" id="KW-1185">Reference proteome</keyword>
<dbReference type="SUPFAM" id="SSF51905">
    <property type="entry name" value="FAD/NAD(P)-binding domain"/>
    <property type="match status" value="1"/>
</dbReference>
<evidence type="ECO:0000313" key="4">
    <source>
        <dbReference type="EMBL" id="GIE94093.1"/>
    </source>
</evidence>
<gene>
    <name evidence="4" type="ORF">Ari01nite_15580</name>
</gene>
<keyword evidence="2" id="KW-0520">NAD</keyword>
<dbReference type="Gene3D" id="3.50.50.60">
    <property type="entry name" value="FAD/NAD(P)-binding domain"/>
    <property type="match status" value="1"/>
</dbReference>
<evidence type="ECO:0000313" key="5">
    <source>
        <dbReference type="Proteomes" id="UP000636960"/>
    </source>
</evidence>
<dbReference type="GO" id="GO:0071949">
    <property type="term" value="F:FAD binding"/>
    <property type="evidence" value="ECO:0007669"/>
    <property type="project" value="InterPro"/>
</dbReference>
<keyword evidence="4" id="KW-0503">Monooxygenase</keyword>
<comment type="caution">
    <text evidence="4">The sequence shown here is derived from an EMBL/GenBank/DDBJ whole genome shotgun (WGS) entry which is preliminary data.</text>
</comment>
<evidence type="ECO:0000259" key="3">
    <source>
        <dbReference type="Pfam" id="PF01494"/>
    </source>
</evidence>
<feature type="domain" description="FAD-binding" evidence="3">
    <location>
        <begin position="250"/>
        <end position="315"/>
    </location>
</feature>
<dbReference type="InterPro" id="IPR002938">
    <property type="entry name" value="FAD-bd"/>
</dbReference>
<dbReference type="Proteomes" id="UP000636960">
    <property type="component" value="Unassembled WGS sequence"/>
</dbReference>
<dbReference type="GO" id="GO:0004497">
    <property type="term" value="F:monooxygenase activity"/>
    <property type="evidence" value="ECO:0007669"/>
    <property type="project" value="UniProtKB-KW"/>
</dbReference>